<evidence type="ECO:0000313" key="3">
    <source>
        <dbReference type="Proteomes" id="UP001595765"/>
    </source>
</evidence>
<accession>A0ABV8HV54</accession>
<reference evidence="3" key="1">
    <citation type="journal article" date="2019" name="Int. J. Syst. Evol. Microbiol.">
        <title>The Global Catalogue of Microorganisms (GCM) 10K type strain sequencing project: providing services to taxonomists for standard genome sequencing and annotation.</title>
        <authorList>
            <consortium name="The Broad Institute Genomics Platform"/>
            <consortium name="The Broad Institute Genome Sequencing Center for Infectious Disease"/>
            <person name="Wu L."/>
            <person name="Ma J."/>
        </authorList>
    </citation>
    <scope>NUCLEOTIDE SEQUENCE [LARGE SCALE GENOMIC DNA]</scope>
    <source>
        <strain evidence="3">CGMCC 4.7237</strain>
    </source>
</reference>
<dbReference type="Gene3D" id="3.90.79.10">
    <property type="entry name" value="Nucleoside Triphosphate Pyrophosphohydrolase"/>
    <property type="match status" value="1"/>
</dbReference>
<evidence type="ECO:0000313" key="2">
    <source>
        <dbReference type="EMBL" id="MFC4035870.1"/>
    </source>
</evidence>
<gene>
    <name evidence="2" type="ORF">ACFO3J_31025</name>
</gene>
<keyword evidence="3" id="KW-1185">Reference proteome</keyword>
<dbReference type="SUPFAM" id="SSF55811">
    <property type="entry name" value="Nudix"/>
    <property type="match status" value="1"/>
</dbReference>
<sequence length="234" mass="25326">MDVVDIWSGRTACALQSALRLTNEAFANRLGIALRTVATWHADPDVVPRTEMQQLLDEAYERAGPAVRARFALLSRGAARGASQGVPQGDGARTLGMNPAVREPQVLRVAVAVVLRESEVLMVCRRDGDVSGITWQFPAGVVKPGVRPETVTVRETLAETGVHCAVKRSLGSRLHPVTGVHCDYFVCEYLAGAAQNIDIVENVDVMWAQRTSVTRFIAADVIFPPILAALEEQA</sequence>
<evidence type="ECO:0000259" key="1">
    <source>
        <dbReference type="PROSITE" id="PS51462"/>
    </source>
</evidence>
<dbReference type="PROSITE" id="PS51462">
    <property type="entry name" value="NUDIX"/>
    <property type="match status" value="1"/>
</dbReference>
<dbReference type="GO" id="GO:0016787">
    <property type="term" value="F:hydrolase activity"/>
    <property type="evidence" value="ECO:0007669"/>
    <property type="project" value="UniProtKB-KW"/>
</dbReference>
<dbReference type="InterPro" id="IPR000086">
    <property type="entry name" value="NUDIX_hydrolase_dom"/>
</dbReference>
<dbReference type="EMBL" id="JBHSBB010000030">
    <property type="protein sequence ID" value="MFC4035870.1"/>
    <property type="molecule type" value="Genomic_DNA"/>
</dbReference>
<dbReference type="Pfam" id="PF00293">
    <property type="entry name" value="NUDIX"/>
    <property type="match status" value="1"/>
</dbReference>
<dbReference type="CDD" id="cd02883">
    <property type="entry name" value="NUDIX_Hydrolase"/>
    <property type="match status" value="1"/>
</dbReference>
<organism evidence="2 3">
    <name type="scientific">Streptomyces polygonati</name>
    <dbReference type="NCBI Taxonomy" id="1617087"/>
    <lineage>
        <taxon>Bacteria</taxon>
        <taxon>Bacillati</taxon>
        <taxon>Actinomycetota</taxon>
        <taxon>Actinomycetes</taxon>
        <taxon>Kitasatosporales</taxon>
        <taxon>Streptomycetaceae</taxon>
        <taxon>Streptomyces</taxon>
    </lineage>
</organism>
<protein>
    <submittedName>
        <fullName evidence="2">NUDIX hydrolase</fullName>
        <ecNumber evidence="2">3.6.-.-</ecNumber>
    </submittedName>
</protein>
<dbReference type="InterPro" id="IPR015797">
    <property type="entry name" value="NUDIX_hydrolase-like_dom_sf"/>
</dbReference>
<proteinExistence type="predicted"/>
<dbReference type="EC" id="3.6.-.-" evidence="2"/>
<comment type="caution">
    <text evidence="2">The sequence shown here is derived from an EMBL/GenBank/DDBJ whole genome shotgun (WGS) entry which is preliminary data.</text>
</comment>
<dbReference type="Proteomes" id="UP001595765">
    <property type="component" value="Unassembled WGS sequence"/>
</dbReference>
<dbReference type="RefSeq" id="WP_386436568.1">
    <property type="nucleotide sequence ID" value="NZ_JBHSBB010000030.1"/>
</dbReference>
<keyword evidence="2" id="KW-0378">Hydrolase</keyword>
<feature type="domain" description="Nudix hydrolase" evidence="1">
    <location>
        <begin position="104"/>
        <end position="234"/>
    </location>
</feature>
<name>A0ABV8HV54_9ACTN</name>